<keyword evidence="13" id="KW-0732">Signal</keyword>
<comment type="similarity">
    <text evidence="11 12">Belongs to the TonB-dependent receptor family.</text>
</comment>
<keyword evidence="3 11" id="KW-1134">Transmembrane beta strand</keyword>
<evidence type="ECO:0000256" key="8">
    <source>
        <dbReference type="ARBA" id="ARBA00023077"/>
    </source>
</evidence>
<keyword evidence="5 11" id="KW-0812">Transmembrane</keyword>
<dbReference type="Pfam" id="PF07715">
    <property type="entry name" value="Plug"/>
    <property type="match status" value="1"/>
</dbReference>
<dbReference type="AlphaFoldDB" id="A0A1T5JUE9"/>
<evidence type="ECO:0000313" key="16">
    <source>
        <dbReference type="EMBL" id="SKC54944.1"/>
    </source>
</evidence>
<keyword evidence="9 11" id="KW-0472">Membrane</keyword>
<evidence type="ECO:0000256" key="3">
    <source>
        <dbReference type="ARBA" id="ARBA00022452"/>
    </source>
</evidence>
<dbReference type="InterPro" id="IPR039426">
    <property type="entry name" value="TonB-dep_rcpt-like"/>
</dbReference>
<dbReference type="PANTHER" id="PTHR32552:SF81">
    <property type="entry name" value="TONB-DEPENDENT OUTER MEMBRANE RECEPTOR"/>
    <property type="match status" value="1"/>
</dbReference>
<evidence type="ECO:0000256" key="11">
    <source>
        <dbReference type="PROSITE-ProRule" id="PRU01360"/>
    </source>
</evidence>
<evidence type="ECO:0000259" key="14">
    <source>
        <dbReference type="Pfam" id="PF00593"/>
    </source>
</evidence>
<evidence type="ECO:0000259" key="15">
    <source>
        <dbReference type="Pfam" id="PF07715"/>
    </source>
</evidence>
<gene>
    <name evidence="16" type="ORF">SAMN06296058_1090</name>
</gene>
<sequence>MKLNQRNLVIGLRRALLASMVLGASGAALAQTAPAAAPDEATTLDTIKVTAQSREQELKDVPIAISVINADLIDDVAATDIGDLDMFVPGLDVGSDSPTQPRYAIRGISTGDFGIGTDPAVGVYIDGVYSARTGGAMLAFNDIERIEVLKGPQGTLFGRNSAAGAVSIITNKPSNVAEGNARVRIGEDGRRYMSGLFNVPVGERNAFRFSALSNHSDGWMSDAASGQKLNPQDTWALKAAWRSELGESTTLNLSWDYEDIDQLARPAVGLVALDPYPATAPYPADGNTYLNPLKAPVYNDVRQNEESRTFNGLTLQIDHAFPWGSLQSTTAFRDFDTENREDEDGTNRINLYFDTANIESNRSYYQEFKFSGVSGSLDWVAGASWFKEDADQTSETNLFTDSIGTAMGNLPAYGGVNAFAMLDQILEGAGLPLRMQGHQWKESMVNHGKAEAYAAFGDVIWHASDRLNVTFGLRVTHDRKEFSWFNGPRDAQTLDATIAMLDAAGFWQMIGLDPAMFMQDFVFAFGELEGVKTKRKDSWTDVSPRFVIDYALNDNTMVFGSLAKGYKAGGFNSVQPLSEFDNEDVWNAEFGIKTVFPEQKLSLNASTYYYLYQDRQAISLDLNTAGSGVPRYITDTSDMEAWGVDVDLQWRPIQGLDLTLGAAFIDATYKNGDSNGRDLSGDPTGEPYLSATAGVGYTWLINDGGDVRFSLQHAYRGESRCNSDSGVQGDCNRYPAFSVGEAQHRTDVRVQWTAQSGHWGMGLYGNNVFDERYVVGINNISASVLGTPFATISAPREIGVELNAKF</sequence>
<name>A0A1T5JUE9_9GAMM</name>
<evidence type="ECO:0000256" key="12">
    <source>
        <dbReference type="RuleBase" id="RU003357"/>
    </source>
</evidence>
<dbReference type="InterPro" id="IPR012910">
    <property type="entry name" value="Plug_dom"/>
</dbReference>
<dbReference type="Proteomes" id="UP000190341">
    <property type="component" value="Unassembled WGS sequence"/>
</dbReference>
<evidence type="ECO:0000313" key="17">
    <source>
        <dbReference type="Proteomes" id="UP000190341"/>
    </source>
</evidence>
<feature type="chain" id="PRO_5013024538" evidence="13">
    <location>
        <begin position="31"/>
        <end position="806"/>
    </location>
</feature>
<feature type="domain" description="TonB-dependent receptor plug" evidence="15">
    <location>
        <begin position="58"/>
        <end position="165"/>
    </location>
</feature>
<dbReference type="STRING" id="428993.SAMN06296058_1090"/>
<evidence type="ECO:0000256" key="1">
    <source>
        <dbReference type="ARBA" id="ARBA00004571"/>
    </source>
</evidence>
<dbReference type="RefSeq" id="WP_079723427.1">
    <property type="nucleotide sequence ID" value="NZ_BMCL01000002.1"/>
</dbReference>
<dbReference type="EMBL" id="FUZV01000001">
    <property type="protein sequence ID" value="SKC54944.1"/>
    <property type="molecule type" value="Genomic_DNA"/>
</dbReference>
<evidence type="ECO:0000256" key="2">
    <source>
        <dbReference type="ARBA" id="ARBA00022448"/>
    </source>
</evidence>
<keyword evidence="17" id="KW-1185">Reference proteome</keyword>
<proteinExistence type="inferred from homology"/>
<comment type="subcellular location">
    <subcellularLocation>
        <location evidence="1 11">Cell outer membrane</location>
        <topology evidence="1 11">Multi-pass membrane protein</topology>
    </subcellularLocation>
</comment>
<evidence type="ECO:0000256" key="5">
    <source>
        <dbReference type="ARBA" id="ARBA00022692"/>
    </source>
</evidence>
<keyword evidence="6" id="KW-0408">Iron</keyword>
<reference evidence="16 17" key="1">
    <citation type="submission" date="2017-02" db="EMBL/GenBank/DDBJ databases">
        <authorList>
            <person name="Peterson S.W."/>
        </authorList>
    </citation>
    <scope>NUCLEOTIDE SEQUENCE [LARGE SCALE GENOMIC DNA]</scope>
    <source>
        <strain evidence="16 17">P15</strain>
    </source>
</reference>
<dbReference type="InterPro" id="IPR036942">
    <property type="entry name" value="Beta-barrel_TonB_sf"/>
</dbReference>
<keyword evidence="7" id="KW-0406">Ion transport</keyword>
<evidence type="ECO:0000256" key="10">
    <source>
        <dbReference type="ARBA" id="ARBA00023237"/>
    </source>
</evidence>
<dbReference type="Gene3D" id="2.40.170.20">
    <property type="entry name" value="TonB-dependent receptor, beta-barrel domain"/>
    <property type="match status" value="1"/>
</dbReference>
<dbReference type="InterPro" id="IPR000531">
    <property type="entry name" value="Beta-barrel_TonB"/>
</dbReference>
<evidence type="ECO:0000256" key="4">
    <source>
        <dbReference type="ARBA" id="ARBA00022496"/>
    </source>
</evidence>
<keyword evidence="8 12" id="KW-0798">TonB box</keyword>
<evidence type="ECO:0000256" key="13">
    <source>
        <dbReference type="SAM" id="SignalP"/>
    </source>
</evidence>
<dbReference type="Pfam" id="PF00593">
    <property type="entry name" value="TonB_dep_Rec_b-barrel"/>
    <property type="match status" value="1"/>
</dbReference>
<protein>
    <submittedName>
        <fullName evidence="16">Iron complex outermembrane recepter protein</fullName>
    </submittedName>
</protein>
<dbReference type="PROSITE" id="PS52016">
    <property type="entry name" value="TONB_DEPENDENT_REC_3"/>
    <property type="match status" value="1"/>
</dbReference>
<dbReference type="SUPFAM" id="SSF56935">
    <property type="entry name" value="Porins"/>
    <property type="match status" value="1"/>
</dbReference>
<keyword evidence="4" id="KW-0410">Iron transport</keyword>
<dbReference type="PANTHER" id="PTHR32552">
    <property type="entry name" value="FERRICHROME IRON RECEPTOR-RELATED"/>
    <property type="match status" value="1"/>
</dbReference>
<dbReference type="GO" id="GO:0006826">
    <property type="term" value="P:iron ion transport"/>
    <property type="evidence" value="ECO:0007669"/>
    <property type="project" value="UniProtKB-KW"/>
</dbReference>
<evidence type="ECO:0000256" key="6">
    <source>
        <dbReference type="ARBA" id="ARBA00023004"/>
    </source>
</evidence>
<dbReference type="OrthoDB" id="127311at2"/>
<accession>A0A1T5JUE9</accession>
<keyword evidence="10 11" id="KW-0998">Cell outer membrane</keyword>
<evidence type="ECO:0000256" key="9">
    <source>
        <dbReference type="ARBA" id="ARBA00023136"/>
    </source>
</evidence>
<keyword evidence="2 11" id="KW-0813">Transport</keyword>
<feature type="signal peptide" evidence="13">
    <location>
        <begin position="1"/>
        <end position="30"/>
    </location>
</feature>
<dbReference type="GO" id="GO:0009279">
    <property type="term" value="C:cell outer membrane"/>
    <property type="evidence" value="ECO:0007669"/>
    <property type="project" value="UniProtKB-SubCell"/>
</dbReference>
<evidence type="ECO:0000256" key="7">
    <source>
        <dbReference type="ARBA" id="ARBA00023065"/>
    </source>
</evidence>
<organism evidence="16 17">
    <name type="scientific">Pseudoxanthomonas indica</name>
    <dbReference type="NCBI Taxonomy" id="428993"/>
    <lineage>
        <taxon>Bacteria</taxon>
        <taxon>Pseudomonadati</taxon>
        <taxon>Pseudomonadota</taxon>
        <taxon>Gammaproteobacteria</taxon>
        <taxon>Lysobacterales</taxon>
        <taxon>Lysobacteraceae</taxon>
        <taxon>Pseudoxanthomonas</taxon>
    </lineage>
</organism>
<feature type="domain" description="TonB-dependent receptor-like beta-barrel" evidence="14">
    <location>
        <begin position="243"/>
        <end position="768"/>
    </location>
</feature>